<dbReference type="GO" id="GO:0006355">
    <property type="term" value="P:regulation of DNA-templated transcription"/>
    <property type="evidence" value="ECO:0007669"/>
    <property type="project" value="InterPro"/>
</dbReference>
<dbReference type="InterPro" id="IPR001867">
    <property type="entry name" value="OmpR/PhoB-type_DNA-bd"/>
</dbReference>
<dbReference type="STRING" id="160454.RV10_GL004358"/>
<organism evidence="6 7">
    <name type="scientific">Enterococcus pallens ATCC BAA-351</name>
    <dbReference type="NCBI Taxonomy" id="1158607"/>
    <lineage>
        <taxon>Bacteria</taxon>
        <taxon>Bacillati</taxon>
        <taxon>Bacillota</taxon>
        <taxon>Bacilli</taxon>
        <taxon>Lactobacillales</taxon>
        <taxon>Enterococcaceae</taxon>
        <taxon>Enterococcus</taxon>
    </lineage>
</organism>
<evidence type="ECO:0000259" key="5">
    <source>
        <dbReference type="PROSITE" id="PS51755"/>
    </source>
</evidence>
<keyword evidence="2 4" id="KW-0238">DNA-binding</keyword>
<dbReference type="Proteomes" id="UP000013782">
    <property type="component" value="Unassembled WGS sequence"/>
</dbReference>
<feature type="DNA-binding region" description="OmpR/PhoB-type" evidence="4">
    <location>
        <begin position="110"/>
        <end position="212"/>
    </location>
</feature>
<dbReference type="PROSITE" id="PS51755">
    <property type="entry name" value="OMPR_PHOB"/>
    <property type="match status" value="1"/>
</dbReference>
<dbReference type="SMART" id="SM00862">
    <property type="entry name" value="Trans_reg_C"/>
    <property type="match status" value="1"/>
</dbReference>
<dbReference type="Gene3D" id="1.10.10.10">
    <property type="entry name" value="Winged helix-like DNA-binding domain superfamily/Winged helix DNA-binding domain"/>
    <property type="match status" value="1"/>
</dbReference>
<sequence>MKKIVVLTNNVYAEQSFQDKLLVLSHEVYCSKCLLEELPSELITYFDILLFSETIPDQDVSKLLSGIKDQNIVVIRKSVERLSTEEKADWVEQGIAGWLDYTVTIEKLRESLDEIIRANPTPLTKTVAKSTVSRKIKFSKIEYRIICTLLEQEDFFMTRPDLCWHLWNEKPSNSRLVQLSTMVNNIRRKLRLEGVEADAIKTLWNKGYQLSQSLDWKAFYQQV</sequence>
<feature type="domain" description="OmpR/PhoB-type" evidence="5">
    <location>
        <begin position="110"/>
        <end position="212"/>
    </location>
</feature>
<dbReference type="PATRIC" id="fig|1158607.3.peg.75"/>
<proteinExistence type="predicted"/>
<keyword evidence="3" id="KW-0804">Transcription</keyword>
<keyword evidence="1" id="KW-0805">Transcription regulation</keyword>
<evidence type="ECO:0000256" key="2">
    <source>
        <dbReference type="ARBA" id="ARBA00023125"/>
    </source>
</evidence>
<dbReference type="eggNOG" id="COG0745">
    <property type="taxonomic scope" value="Bacteria"/>
</dbReference>
<dbReference type="EMBL" id="AJAQ01000001">
    <property type="protein sequence ID" value="EOH97407.1"/>
    <property type="molecule type" value="Genomic_DNA"/>
</dbReference>
<dbReference type="GO" id="GO:0003677">
    <property type="term" value="F:DNA binding"/>
    <property type="evidence" value="ECO:0007669"/>
    <property type="project" value="UniProtKB-UniRule"/>
</dbReference>
<dbReference type="GO" id="GO:0000160">
    <property type="term" value="P:phosphorelay signal transduction system"/>
    <property type="evidence" value="ECO:0007669"/>
    <property type="project" value="InterPro"/>
</dbReference>
<evidence type="ECO:0000256" key="4">
    <source>
        <dbReference type="PROSITE-ProRule" id="PRU01091"/>
    </source>
</evidence>
<dbReference type="RefSeq" id="WP_010755140.1">
    <property type="nucleotide sequence ID" value="NZ_ASWD01000002.1"/>
</dbReference>
<evidence type="ECO:0000256" key="1">
    <source>
        <dbReference type="ARBA" id="ARBA00023015"/>
    </source>
</evidence>
<protein>
    <recommendedName>
        <fullName evidence="5">OmpR/PhoB-type domain-containing protein</fullName>
    </recommendedName>
</protein>
<evidence type="ECO:0000313" key="6">
    <source>
        <dbReference type="EMBL" id="EOH97407.1"/>
    </source>
</evidence>
<dbReference type="InterPro" id="IPR036388">
    <property type="entry name" value="WH-like_DNA-bd_sf"/>
</dbReference>
<keyword evidence="7" id="KW-1185">Reference proteome</keyword>
<reference evidence="6 7" key="1">
    <citation type="submission" date="2013-02" db="EMBL/GenBank/DDBJ databases">
        <title>The Genome Sequence of Enterococcus pallens BAA-351.</title>
        <authorList>
            <consortium name="The Broad Institute Genome Sequencing Platform"/>
            <consortium name="The Broad Institute Genome Sequencing Center for Infectious Disease"/>
            <person name="Earl A.M."/>
            <person name="Gilmore M.S."/>
            <person name="Lebreton F."/>
            <person name="Walker B."/>
            <person name="Young S.K."/>
            <person name="Zeng Q."/>
            <person name="Gargeya S."/>
            <person name="Fitzgerald M."/>
            <person name="Haas B."/>
            <person name="Abouelleil A."/>
            <person name="Alvarado L."/>
            <person name="Arachchi H.M."/>
            <person name="Berlin A.M."/>
            <person name="Chapman S.B."/>
            <person name="Dewar J."/>
            <person name="Goldberg J."/>
            <person name="Griggs A."/>
            <person name="Gujja S."/>
            <person name="Hansen M."/>
            <person name="Howarth C."/>
            <person name="Imamovic A."/>
            <person name="Larimer J."/>
            <person name="McCowan C."/>
            <person name="Murphy C."/>
            <person name="Neiman D."/>
            <person name="Pearson M."/>
            <person name="Priest M."/>
            <person name="Roberts A."/>
            <person name="Saif S."/>
            <person name="Shea T."/>
            <person name="Sisk P."/>
            <person name="Sykes S."/>
            <person name="Wortman J."/>
            <person name="Nusbaum C."/>
            <person name="Birren B."/>
        </authorList>
    </citation>
    <scope>NUCLEOTIDE SEQUENCE [LARGE SCALE GENOMIC DNA]</scope>
    <source>
        <strain evidence="6 7">ATCC BAA-351</strain>
    </source>
</reference>
<dbReference type="AlphaFoldDB" id="R2QLE5"/>
<dbReference type="SUPFAM" id="SSF46894">
    <property type="entry name" value="C-terminal effector domain of the bipartite response regulators"/>
    <property type="match status" value="1"/>
</dbReference>
<comment type="caution">
    <text evidence="6">The sequence shown here is derived from an EMBL/GenBank/DDBJ whole genome shotgun (WGS) entry which is preliminary data.</text>
</comment>
<name>R2QLE5_9ENTE</name>
<accession>R2QLE5</accession>
<evidence type="ECO:0000256" key="3">
    <source>
        <dbReference type="ARBA" id="ARBA00023163"/>
    </source>
</evidence>
<dbReference type="Pfam" id="PF00486">
    <property type="entry name" value="Trans_reg_C"/>
    <property type="match status" value="1"/>
</dbReference>
<dbReference type="InterPro" id="IPR016032">
    <property type="entry name" value="Sig_transdc_resp-reg_C-effctor"/>
</dbReference>
<gene>
    <name evidence="6" type="ORF">UAU_00075</name>
</gene>
<dbReference type="HOGENOM" id="CLU_088180_0_0_9"/>
<evidence type="ECO:0000313" key="7">
    <source>
        <dbReference type="Proteomes" id="UP000013782"/>
    </source>
</evidence>
<dbReference type="OrthoDB" id="2178937at2"/>